<dbReference type="AlphaFoldDB" id="A0A6M3M1F6"/>
<dbReference type="EMBL" id="MT143665">
    <property type="protein sequence ID" value="QJA99734.1"/>
    <property type="molecule type" value="Genomic_DNA"/>
</dbReference>
<sequence>MADTLKCEDCGGTEFIGAGSRLDKQGKWHMIQCTACGHKQKDKLIMQFKKKDLKKTRKISELALTTRDL</sequence>
<organism evidence="1">
    <name type="scientific">viral metagenome</name>
    <dbReference type="NCBI Taxonomy" id="1070528"/>
    <lineage>
        <taxon>unclassified sequences</taxon>
        <taxon>metagenomes</taxon>
        <taxon>organismal metagenomes</taxon>
    </lineage>
</organism>
<gene>
    <name evidence="1" type="ORF">MM171A00913_0001</name>
    <name evidence="2" type="ORF">MM171B01748_0001</name>
</gene>
<proteinExistence type="predicted"/>
<protein>
    <submittedName>
        <fullName evidence="1">Uncharacterized protein</fullName>
    </submittedName>
</protein>
<evidence type="ECO:0000313" key="2">
    <source>
        <dbReference type="EMBL" id="QJB01908.1"/>
    </source>
</evidence>
<accession>A0A6M3M1F6</accession>
<dbReference type="EMBL" id="MT143744">
    <property type="protein sequence ID" value="QJB01908.1"/>
    <property type="molecule type" value="Genomic_DNA"/>
</dbReference>
<evidence type="ECO:0000313" key="1">
    <source>
        <dbReference type="EMBL" id="QJA99734.1"/>
    </source>
</evidence>
<name>A0A6M3M1F6_9ZZZZ</name>
<reference evidence="1" key="1">
    <citation type="submission" date="2020-03" db="EMBL/GenBank/DDBJ databases">
        <title>The deep terrestrial virosphere.</title>
        <authorList>
            <person name="Holmfeldt K."/>
            <person name="Nilsson E."/>
            <person name="Simone D."/>
            <person name="Lopez-Fernandez M."/>
            <person name="Wu X."/>
            <person name="de Brujin I."/>
            <person name="Lundin D."/>
            <person name="Andersson A."/>
            <person name="Bertilsson S."/>
            <person name="Dopson M."/>
        </authorList>
    </citation>
    <scope>NUCLEOTIDE SEQUENCE</scope>
    <source>
        <strain evidence="1">MM171A00913</strain>
        <strain evidence="2">MM171B01748</strain>
    </source>
</reference>